<comment type="caution">
    <text evidence="12">The sequence shown here is derived from an EMBL/GenBank/DDBJ whole genome shotgun (WGS) entry which is preliminary data.</text>
</comment>
<evidence type="ECO:0000313" key="14">
    <source>
        <dbReference type="Proteomes" id="UP000663891"/>
    </source>
</evidence>
<dbReference type="Proteomes" id="UP000663881">
    <property type="component" value="Unassembled WGS sequence"/>
</dbReference>
<dbReference type="EMBL" id="CAJNON010000154">
    <property type="protein sequence ID" value="CAF1043630.1"/>
    <property type="molecule type" value="Genomic_DNA"/>
</dbReference>
<feature type="transmembrane region" description="Helical" evidence="10">
    <location>
        <begin position="223"/>
        <end position="242"/>
    </location>
</feature>
<evidence type="ECO:0000256" key="7">
    <source>
        <dbReference type="ARBA" id="ARBA00023065"/>
    </source>
</evidence>
<dbReference type="Gene3D" id="2.60.120.10">
    <property type="entry name" value="Jelly Rolls"/>
    <property type="match status" value="1"/>
</dbReference>
<feature type="transmembrane region" description="Helical" evidence="10">
    <location>
        <begin position="91"/>
        <end position="110"/>
    </location>
</feature>
<evidence type="ECO:0000313" key="13">
    <source>
        <dbReference type="EMBL" id="CAF4134507.1"/>
    </source>
</evidence>
<name>A0A814JXV9_9BILA</name>
<sequence>MTVIGNSTINSHVGEEHAIGTVILFLSFAVLAGCICKLILSQILKNKFPAPFTVIVLILGFSIGMIIAHIYGVTNDFLLGEKVLREINPHLIYYIFLPLLIFDSAFNSHFHVIRPHILSAILLAGPGVLISTSIVAVFGVYIFPYHWSWLVSIMFGSILSATDPVAVVALLHESGASKSLAALIDLESLLNDGSAFVIFMVFRDIVVGKSDNAKKIIIDIAKFTIGGPAFGIACGIVAVIVFNLVHNEPEVEIISTFGLAYLIFYVADVEIGVSAVLAVVVMGLFMAKHKYCISSHVQIPMANTWRIIIDFANILIFIITGIILAHSLIGTKTTIIIHDFGFSILLYIAIHLARLSSALILYPFIRWSGVRLSWREYTVLVWGGLRGSMSVILALMVDSEEQIDIETRHRFLFHICMITLLTLIINGTSSKFLVRLLGVDHGTPESERILVQALEHMRKQTARQLHKMKQEKQFSDVDWTMLNEYLPETLVQEMDAQRRTSVHRRFSVLPEFPDNILQDVHEKSTVKDIELKSIPSICETDSIPINFTPGQQYSTLRHIVWSTIDMGSSDKNENENVDFRNELTTRFLTALLVDYEKQWFLGMIRRRTLYILIQSVEKAKHQHSLKVHWQLIVEHFRLSRSLKTLMRFNGIDCIKKQSNKLLFDHIFLTIELTLAFHSARTRMDNIQKQFPELAKIDERIWHEVYQEIHFYHITATYILLDIQQSYELCWQIHMTKRCAQILLKYELKMITELYETGMLGKSIYSHINELIEKKLFNLEFYRVQMPKGHVKAIKNAFDLLPFFQSLAVPEYRRWKAIMKPTHRWFQPNKTLIKKGDTVSTAYLIVRGIVQCDIDTVPIYYRSGNIIGIDALFSQNLTAHDTYFVSGGLLEAYRIDNTLLNQFLNDENLAPSIYREIARHILTNSYQERVPLNRLQVRLLLHQRATFHWNQSEISIQLKENQRLFILAGNVIHLSNNEKKTYESIQLQIFDSEAEILLNSSTVAYSWKYEDEQFCIGDTDLTVHFPLQTYGLLSNDLLYPGYSGEITSSPERRRSTLLVNSGGHSTEV</sequence>
<evidence type="ECO:0000256" key="10">
    <source>
        <dbReference type="SAM" id="Phobius"/>
    </source>
</evidence>
<keyword evidence="7" id="KW-0406">Ion transport</keyword>
<dbReference type="GO" id="GO:0015385">
    <property type="term" value="F:sodium:proton antiporter activity"/>
    <property type="evidence" value="ECO:0007669"/>
    <property type="project" value="InterPro"/>
</dbReference>
<feature type="transmembrane region" description="Helical" evidence="10">
    <location>
        <begin position="262"/>
        <end position="286"/>
    </location>
</feature>
<organism evidence="12 14">
    <name type="scientific">Adineta steineri</name>
    <dbReference type="NCBI Taxonomy" id="433720"/>
    <lineage>
        <taxon>Eukaryota</taxon>
        <taxon>Metazoa</taxon>
        <taxon>Spiralia</taxon>
        <taxon>Gnathifera</taxon>
        <taxon>Rotifera</taxon>
        <taxon>Eurotatoria</taxon>
        <taxon>Bdelloidea</taxon>
        <taxon>Adinetida</taxon>
        <taxon>Adinetidae</taxon>
        <taxon>Adineta</taxon>
    </lineage>
</organism>
<evidence type="ECO:0000256" key="6">
    <source>
        <dbReference type="ARBA" id="ARBA00023053"/>
    </source>
</evidence>
<dbReference type="OrthoDB" id="441412at2759"/>
<dbReference type="GO" id="GO:0005886">
    <property type="term" value="C:plasma membrane"/>
    <property type="evidence" value="ECO:0007669"/>
    <property type="project" value="UniProtKB-SubCell"/>
</dbReference>
<dbReference type="InterPro" id="IPR018490">
    <property type="entry name" value="cNMP-bd_dom_sf"/>
</dbReference>
<dbReference type="InterPro" id="IPR006153">
    <property type="entry name" value="Cation/H_exchanger_TM"/>
</dbReference>
<dbReference type="Pfam" id="PF00999">
    <property type="entry name" value="Na_H_Exchanger"/>
    <property type="match status" value="1"/>
</dbReference>
<feature type="transmembrane region" description="Helical" evidence="10">
    <location>
        <begin position="52"/>
        <end position="71"/>
    </location>
</feature>
<keyword evidence="8 10" id="KW-0472">Membrane</keyword>
<dbReference type="PANTHER" id="PTHR10110">
    <property type="entry name" value="SODIUM/HYDROGEN EXCHANGER"/>
    <property type="match status" value="1"/>
</dbReference>
<evidence type="ECO:0000256" key="3">
    <source>
        <dbReference type="ARBA" id="ARBA00022475"/>
    </source>
</evidence>
<evidence type="ECO:0000313" key="12">
    <source>
        <dbReference type="EMBL" id="CAF1043630.1"/>
    </source>
</evidence>
<dbReference type="EMBL" id="CAJOAY010006242">
    <property type="protein sequence ID" value="CAF4134507.1"/>
    <property type="molecule type" value="Genomic_DNA"/>
</dbReference>
<dbReference type="PANTHER" id="PTHR10110:SF86">
    <property type="entry name" value="SODIUM_HYDROGEN EXCHANGER 7"/>
    <property type="match status" value="1"/>
</dbReference>
<reference evidence="12" key="1">
    <citation type="submission" date="2021-02" db="EMBL/GenBank/DDBJ databases">
        <authorList>
            <person name="Nowell W R."/>
        </authorList>
    </citation>
    <scope>NUCLEOTIDE SEQUENCE</scope>
</reference>
<dbReference type="GO" id="GO:0051453">
    <property type="term" value="P:regulation of intracellular pH"/>
    <property type="evidence" value="ECO:0007669"/>
    <property type="project" value="TreeGrafter"/>
</dbReference>
<dbReference type="SUPFAM" id="SSF51206">
    <property type="entry name" value="cAMP-binding domain-like"/>
    <property type="match status" value="1"/>
</dbReference>
<dbReference type="GO" id="GO:0015386">
    <property type="term" value="F:potassium:proton antiporter activity"/>
    <property type="evidence" value="ECO:0007669"/>
    <property type="project" value="TreeGrafter"/>
</dbReference>
<evidence type="ECO:0000256" key="4">
    <source>
        <dbReference type="ARBA" id="ARBA00022692"/>
    </source>
</evidence>
<feature type="transmembrane region" description="Helical" evidence="10">
    <location>
        <begin position="409"/>
        <end position="427"/>
    </location>
</feature>
<comment type="subcellular location">
    <subcellularLocation>
        <location evidence="1">Cell membrane</location>
        <topology evidence="1">Multi-pass membrane protein</topology>
    </subcellularLocation>
</comment>
<evidence type="ECO:0000259" key="11">
    <source>
        <dbReference type="PROSITE" id="PS50042"/>
    </source>
</evidence>
<feature type="transmembrane region" description="Helical" evidence="10">
    <location>
        <begin position="341"/>
        <end position="365"/>
    </location>
</feature>
<gene>
    <name evidence="13" type="ORF">OKA104_LOCUS37421</name>
    <name evidence="12" type="ORF">VCS650_LOCUS17010</name>
</gene>
<dbReference type="Gene3D" id="6.10.140.1330">
    <property type="match status" value="1"/>
</dbReference>
<keyword evidence="6" id="KW-0915">Sodium</keyword>
<keyword evidence="2" id="KW-0813">Transport</keyword>
<feature type="transmembrane region" description="Helical" evidence="10">
    <location>
        <begin position="307"/>
        <end position="329"/>
    </location>
</feature>
<accession>A0A814JXV9</accession>
<keyword evidence="3" id="KW-1003">Cell membrane</keyword>
<dbReference type="Proteomes" id="UP000663891">
    <property type="component" value="Unassembled WGS sequence"/>
</dbReference>
<feature type="transmembrane region" description="Helical" evidence="10">
    <location>
        <begin position="117"/>
        <end position="143"/>
    </location>
</feature>
<dbReference type="AlphaFoldDB" id="A0A814JXV9"/>
<keyword evidence="5 10" id="KW-1133">Transmembrane helix</keyword>
<dbReference type="InterPro" id="IPR000595">
    <property type="entry name" value="cNMP-bd_dom"/>
</dbReference>
<proteinExistence type="predicted"/>
<feature type="transmembrane region" description="Helical" evidence="10">
    <location>
        <begin position="149"/>
        <end position="171"/>
    </location>
</feature>
<dbReference type="PROSITE" id="PS50042">
    <property type="entry name" value="CNMP_BINDING_3"/>
    <property type="match status" value="1"/>
</dbReference>
<feature type="transmembrane region" description="Helical" evidence="10">
    <location>
        <begin position="18"/>
        <end position="40"/>
    </location>
</feature>
<dbReference type="InterPro" id="IPR018422">
    <property type="entry name" value="Cation/H_exchanger_CPA1"/>
</dbReference>
<evidence type="ECO:0000256" key="8">
    <source>
        <dbReference type="ARBA" id="ARBA00023136"/>
    </source>
</evidence>
<evidence type="ECO:0000256" key="9">
    <source>
        <dbReference type="ARBA" id="ARBA00023201"/>
    </source>
</evidence>
<protein>
    <recommendedName>
        <fullName evidence="11">Cyclic nucleotide-binding domain-containing protein</fullName>
    </recommendedName>
</protein>
<keyword evidence="4 10" id="KW-0812">Transmembrane</keyword>
<feature type="domain" description="Cyclic nucleotide-binding" evidence="11">
    <location>
        <begin position="802"/>
        <end position="903"/>
    </location>
</feature>
<dbReference type="InterPro" id="IPR014710">
    <property type="entry name" value="RmlC-like_jellyroll"/>
</dbReference>
<keyword evidence="9" id="KW-0739">Sodium transport</keyword>
<dbReference type="GO" id="GO:0098719">
    <property type="term" value="P:sodium ion import across plasma membrane"/>
    <property type="evidence" value="ECO:0007669"/>
    <property type="project" value="TreeGrafter"/>
</dbReference>
<evidence type="ECO:0000256" key="1">
    <source>
        <dbReference type="ARBA" id="ARBA00004651"/>
    </source>
</evidence>
<evidence type="ECO:0000256" key="5">
    <source>
        <dbReference type="ARBA" id="ARBA00022989"/>
    </source>
</evidence>
<evidence type="ECO:0000256" key="2">
    <source>
        <dbReference type="ARBA" id="ARBA00022448"/>
    </source>
</evidence>